<dbReference type="RefSeq" id="WP_146780849.1">
    <property type="nucleotide sequence ID" value="NZ_CP042434.1"/>
</dbReference>
<evidence type="ECO:0000256" key="1">
    <source>
        <dbReference type="SAM" id="MobiDB-lite"/>
    </source>
</evidence>
<dbReference type="OrthoDB" id="367880at2"/>
<sequence length="131" mass="15226">MKNNRKKNRKRNKSKIKRPQKRLQRLQIAPLWLLTIDYTGSQLVHAYSKKFNTDLLCSIKELRMLGIEISANYEEAVARSLSNRIEQKRQKKAESDIMEESWTDANFAYIVGYTSGGAPYGISWEELDDQA</sequence>
<keyword evidence="3" id="KW-1185">Reference proteome</keyword>
<protein>
    <submittedName>
        <fullName evidence="2">Uncharacterized protein</fullName>
    </submittedName>
</protein>
<proteinExistence type="predicted"/>
<accession>A0A5B8VKD6</accession>
<dbReference type="Proteomes" id="UP000321291">
    <property type="component" value="Chromosome"/>
</dbReference>
<name>A0A5B8VKD6_9BACT</name>
<gene>
    <name evidence="2" type="ORF">FSB73_07100</name>
</gene>
<reference evidence="2 3" key="1">
    <citation type="journal article" date="2017" name="Int. J. Syst. Evol. Microbiol.">
        <title>Arachidicoccus ginsenosidivorans sp. nov., with ginsenoside-converting activity isolated from ginseng cultivating soil.</title>
        <authorList>
            <person name="Siddiqi M.Z."/>
            <person name="Aslam Z."/>
            <person name="Im W.T."/>
        </authorList>
    </citation>
    <scope>NUCLEOTIDE SEQUENCE [LARGE SCALE GENOMIC DNA]</scope>
    <source>
        <strain evidence="2 3">Gsoil 809</strain>
    </source>
</reference>
<organism evidence="2 3">
    <name type="scientific">Arachidicoccus ginsenosidivorans</name>
    <dbReference type="NCBI Taxonomy" id="496057"/>
    <lineage>
        <taxon>Bacteria</taxon>
        <taxon>Pseudomonadati</taxon>
        <taxon>Bacteroidota</taxon>
        <taxon>Chitinophagia</taxon>
        <taxon>Chitinophagales</taxon>
        <taxon>Chitinophagaceae</taxon>
        <taxon>Arachidicoccus</taxon>
    </lineage>
</organism>
<dbReference type="EMBL" id="CP042434">
    <property type="protein sequence ID" value="QEC71471.1"/>
    <property type="molecule type" value="Genomic_DNA"/>
</dbReference>
<feature type="region of interest" description="Disordered" evidence="1">
    <location>
        <begin position="1"/>
        <end position="20"/>
    </location>
</feature>
<dbReference type="AlphaFoldDB" id="A0A5B8VKD6"/>
<evidence type="ECO:0000313" key="2">
    <source>
        <dbReference type="EMBL" id="QEC71471.1"/>
    </source>
</evidence>
<evidence type="ECO:0000313" key="3">
    <source>
        <dbReference type="Proteomes" id="UP000321291"/>
    </source>
</evidence>
<dbReference type="KEGG" id="agi:FSB73_07100"/>